<evidence type="ECO:0000313" key="3">
    <source>
        <dbReference type="Proteomes" id="UP000297065"/>
    </source>
</evidence>
<dbReference type="OrthoDB" id="9806479at2"/>
<dbReference type="Pfam" id="PF07693">
    <property type="entry name" value="KAP_NTPase"/>
    <property type="match status" value="1"/>
</dbReference>
<dbReference type="RefSeq" id="WP_136399920.1">
    <property type="nucleotide sequence ID" value="NZ_CP036295.1"/>
</dbReference>
<dbReference type="InterPro" id="IPR027417">
    <property type="entry name" value="P-loop_NTPase"/>
</dbReference>
<sequence length="500" mass="57533">MSQNDGIDNFVTSEAGIGCVRLADAPDTASYEGLLDERKQFIQHLSTMVKNTCGPYVMGLTSPWGSGKSYFLHTWQKQLEEDTAFCVYFNAWERDYSGDPLPNLIAVVDEYVNLEKNSKKTFIDQAKDLMSKMITYVPALLKMGSAASTATGHSVVGSGLKTIDSVACDIVKNLQITNNISCDFKLQLEEFAHIIRGEVFDYPLVIIVDELDRCRPDYAIELLERIKHLFNVKNVVFLIAVDGVQLLQQVEHTFGLKSNLSEGIDTRLNYLGKFFDIFFELPFPNKQHFANAMLQRLPEIKFYAQKFSDKEFLHNNFIEVLTGNKILFENCSLRDIIQGIERFSVLLRGYRDLSFEEVFVALHIIMMSKNRMNSFTSIYEYLKKIFNINEINTLFSTCFVQNRFYREKMVIFQKFYNINDVSSAAHLWICLKMLYNFGSFRPSDNEFIMHLYNSILNGESILKFCPTLTLTRGDDIMPFNEIELKLAPKLQFIESFSSNI</sequence>
<evidence type="ECO:0000259" key="1">
    <source>
        <dbReference type="Pfam" id="PF07693"/>
    </source>
</evidence>
<dbReference type="Gene3D" id="3.40.50.300">
    <property type="entry name" value="P-loop containing nucleotide triphosphate hydrolases"/>
    <property type="match status" value="1"/>
</dbReference>
<gene>
    <name evidence="2" type="ORF">DDIC_07810</name>
</gene>
<organism evidence="2 3">
    <name type="scientific">Desulfovibrio desulfuricans</name>
    <dbReference type="NCBI Taxonomy" id="876"/>
    <lineage>
        <taxon>Bacteria</taxon>
        <taxon>Pseudomonadati</taxon>
        <taxon>Thermodesulfobacteriota</taxon>
        <taxon>Desulfovibrionia</taxon>
        <taxon>Desulfovibrionales</taxon>
        <taxon>Desulfovibrionaceae</taxon>
        <taxon>Desulfovibrio</taxon>
    </lineage>
</organism>
<protein>
    <recommendedName>
        <fullName evidence="1">KAP NTPase domain-containing protein</fullName>
    </recommendedName>
</protein>
<proteinExistence type="predicted"/>
<dbReference type="AlphaFoldDB" id="A0A4V1CXC9"/>
<dbReference type="Proteomes" id="UP000297065">
    <property type="component" value="Chromosome"/>
</dbReference>
<accession>A0A4V1CXC9</accession>
<reference evidence="2 3" key="1">
    <citation type="submission" date="2019-02" db="EMBL/GenBank/DDBJ databases">
        <title>Complete Genome Sequence of Desulfovibrio desulfuricans IC1, a Sulfonate Utilizing Anaerobe.</title>
        <authorList>
            <person name="Day L.A."/>
            <person name="De Leon K.B."/>
            <person name="Wall J.D."/>
        </authorList>
    </citation>
    <scope>NUCLEOTIDE SEQUENCE [LARGE SCALE GENOMIC DNA]</scope>
    <source>
        <strain evidence="2 3">IC1</strain>
    </source>
</reference>
<dbReference type="SUPFAM" id="SSF52540">
    <property type="entry name" value="P-loop containing nucleoside triphosphate hydrolases"/>
    <property type="match status" value="1"/>
</dbReference>
<dbReference type="EMBL" id="CP036295">
    <property type="protein sequence ID" value="QCC85780.1"/>
    <property type="molecule type" value="Genomic_DNA"/>
</dbReference>
<feature type="domain" description="KAP NTPase" evidence="1">
    <location>
        <begin position="38"/>
        <end position="346"/>
    </location>
</feature>
<dbReference type="InterPro" id="IPR011646">
    <property type="entry name" value="KAP_P-loop"/>
</dbReference>
<evidence type="ECO:0000313" key="2">
    <source>
        <dbReference type="EMBL" id="QCC85780.1"/>
    </source>
</evidence>
<name>A0A4V1CXC9_DESDE</name>